<reference evidence="1" key="1">
    <citation type="journal article" date="2014" name="Genome Announc.">
        <title>Draft genome sequence of Rhodosporidium toruloides CECT1137, an oleaginous yeast of biotechnological interest.</title>
        <authorList>
            <person name="Morin N."/>
            <person name="Calcas X."/>
            <person name="Devillers H."/>
            <person name="Durrens P."/>
            <person name="Sherman D.J."/>
            <person name="Nicaud J.-M."/>
            <person name="Neuveglise C."/>
        </authorList>
    </citation>
    <scope>NUCLEOTIDE SEQUENCE</scope>
    <source>
        <strain evidence="1">CECT1137</strain>
    </source>
</reference>
<evidence type="ECO:0000313" key="1">
    <source>
        <dbReference type="EMBL" id="CDR36835.1"/>
    </source>
</evidence>
<dbReference type="GO" id="GO:0007008">
    <property type="term" value="P:outer mitochondrial membrane organization"/>
    <property type="evidence" value="ECO:0007669"/>
    <property type="project" value="InterPro"/>
</dbReference>
<dbReference type="EMBL" id="LK052937">
    <property type="protein sequence ID" value="CDR36835.1"/>
    <property type="molecule type" value="Genomic_DNA"/>
</dbReference>
<proteinExistence type="predicted"/>
<dbReference type="InterPro" id="IPR035195">
    <property type="entry name" value="Emr1"/>
</dbReference>
<protein>
    <submittedName>
        <fullName evidence="1">RHTO0S02e07426g1_1</fullName>
    </submittedName>
</protein>
<name>A0A061AGY7_RHOTO</name>
<dbReference type="Pfam" id="PF17237">
    <property type="entry name" value="Emr1"/>
    <property type="match status" value="1"/>
</dbReference>
<organism evidence="1">
    <name type="scientific">Rhodotorula toruloides</name>
    <name type="common">Yeast</name>
    <name type="synonym">Rhodosporidium toruloides</name>
    <dbReference type="NCBI Taxonomy" id="5286"/>
    <lineage>
        <taxon>Eukaryota</taxon>
        <taxon>Fungi</taxon>
        <taxon>Dikarya</taxon>
        <taxon>Basidiomycota</taxon>
        <taxon>Pucciniomycotina</taxon>
        <taxon>Microbotryomycetes</taxon>
        <taxon>Sporidiobolales</taxon>
        <taxon>Sporidiobolaceae</taxon>
        <taxon>Rhodotorula</taxon>
    </lineage>
</organism>
<dbReference type="AlphaFoldDB" id="A0A061AGY7"/>
<dbReference type="OrthoDB" id="2122015at2759"/>
<accession>A0A061AGY7</accession>
<sequence length="62" mass="6901">MALPNLRNIFASFRSPLEERQMSRSAFYKFLGFILVSTSMSLVALSHHKRLIASCGGGVREA</sequence>
<gene>
    <name evidence="1" type="ORF">RHTO0S_02e07426g</name>
</gene>
<dbReference type="GO" id="GO:0005739">
    <property type="term" value="C:mitochondrion"/>
    <property type="evidence" value="ECO:0007669"/>
    <property type="project" value="GOC"/>
</dbReference>